<evidence type="ECO:0000256" key="1">
    <source>
        <dbReference type="SAM" id="Phobius"/>
    </source>
</evidence>
<dbReference type="InParanoid" id="A0A212FPQ9"/>
<sequence length="50" mass="5172">MGVSRCLILVFMPLVIAEAVKPDLFTGALGLELTIVGIFSLVLGPVIGTS</sequence>
<feature type="chain" id="PRO_5012532835" evidence="2">
    <location>
        <begin position="18"/>
        <end position="50"/>
    </location>
</feature>
<keyword evidence="1" id="KW-1133">Transmembrane helix</keyword>
<keyword evidence="2" id="KW-0732">Signal</keyword>
<keyword evidence="1" id="KW-0812">Transmembrane</keyword>
<feature type="signal peptide" evidence="2">
    <location>
        <begin position="1"/>
        <end position="17"/>
    </location>
</feature>
<reference evidence="3 4" key="1">
    <citation type="journal article" date="2011" name="Cell">
        <title>The monarch butterfly genome yields insights into long-distance migration.</title>
        <authorList>
            <person name="Zhan S."/>
            <person name="Merlin C."/>
            <person name="Boore J.L."/>
            <person name="Reppert S.M."/>
        </authorList>
    </citation>
    <scope>NUCLEOTIDE SEQUENCE [LARGE SCALE GENOMIC DNA]</scope>
    <source>
        <strain evidence="3">F-2</strain>
    </source>
</reference>
<accession>A0A212FPQ9</accession>
<name>A0A212FPQ9_DANPL</name>
<keyword evidence="4" id="KW-1185">Reference proteome</keyword>
<feature type="transmembrane region" description="Helical" evidence="1">
    <location>
        <begin position="29"/>
        <end position="48"/>
    </location>
</feature>
<keyword evidence="1" id="KW-0472">Membrane</keyword>
<protein>
    <submittedName>
        <fullName evidence="3">Uncharacterized protein</fullName>
    </submittedName>
</protein>
<gene>
    <name evidence="3" type="ORF">KGM_210207</name>
</gene>
<comment type="caution">
    <text evidence="3">The sequence shown here is derived from an EMBL/GenBank/DDBJ whole genome shotgun (WGS) entry which is preliminary data.</text>
</comment>
<evidence type="ECO:0000313" key="4">
    <source>
        <dbReference type="Proteomes" id="UP000007151"/>
    </source>
</evidence>
<evidence type="ECO:0000313" key="3">
    <source>
        <dbReference type="EMBL" id="OWR55695.1"/>
    </source>
</evidence>
<dbReference type="Proteomes" id="UP000007151">
    <property type="component" value="Unassembled WGS sequence"/>
</dbReference>
<organism evidence="3 4">
    <name type="scientific">Danaus plexippus plexippus</name>
    <dbReference type="NCBI Taxonomy" id="278856"/>
    <lineage>
        <taxon>Eukaryota</taxon>
        <taxon>Metazoa</taxon>
        <taxon>Ecdysozoa</taxon>
        <taxon>Arthropoda</taxon>
        <taxon>Hexapoda</taxon>
        <taxon>Insecta</taxon>
        <taxon>Pterygota</taxon>
        <taxon>Neoptera</taxon>
        <taxon>Endopterygota</taxon>
        <taxon>Lepidoptera</taxon>
        <taxon>Glossata</taxon>
        <taxon>Ditrysia</taxon>
        <taxon>Papilionoidea</taxon>
        <taxon>Nymphalidae</taxon>
        <taxon>Danainae</taxon>
        <taxon>Danaini</taxon>
        <taxon>Danaina</taxon>
        <taxon>Danaus</taxon>
        <taxon>Danaus</taxon>
    </lineage>
</organism>
<dbReference type="EMBL" id="AGBW02001641">
    <property type="protein sequence ID" value="OWR55695.1"/>
    <property type="molecule type" value="Genomic_DNA"/>
</dbReference>
<proteinExistence type="predicted"/>
<dbReference type="KEGG" id="dpl:KGM_210207"/>
<evidence type="ECO:0000256" key="2">
    <source>
        <dbReference type="SAM" id="SignalP"/>
    </source>
</evidence>
<dbReference type="AlphaFoldDB" id="A0A212FPQ9"/>